<dbReference type="FunFam" id="1.20.1280.290:FF:000001">
    <property type="entry name" value="Bidirectional sugar transporter SWEET"/>
    <property type="match status" value="1"/>
</dbReference>
<comment type="subcellular location">
    <subcellularLocation>
        <location evidence="9">Cell membrane</location>
        <topology evidence="9">Multi-pass membrane protein</topology>
    </subcellularLocation>
    <subcellularLocation>
        <location evidence="1">Endomembrane system</location>
        <topology evidence="1">Multi-pass membrane protein</topology>
    </subcellularLocation>
</comment>
<dbReference type="FunFam" id="1.20.1280.290:FF:000002">
    <property type="entry name" value="Bidirectional sugar transporter SWEET"/>
    <property type="match status" value="1"/>
</dbReference>
<comment type="similarity">
    <text evidence="2 9">Belongs to the SWEET sugar transporter family.</text>
</comment>
<feature type="transmembrane region" description="Helical" evidence="9">
    <location>
        <begin position="128"/>
        <end position="148"/>
    </location>
</feature>
<dbReference type="AlphaFoldDB" id="A0AA42AXS1"/>
<feature type="transmembrane region" description="Helical" evidence="9">
    <location>
        <begin position="65"/>
        <end position="89"/>
    </location>
</feature>
<comment type="function">
    <text evidence="9">Mediates both low-affinity uptake and efflux of sugar across the membrane.</text>
</comment>
<feature type="transmembrane region" description="Helical" evidence="9">
    <location>
        <begin position="187"/>
        <end position="209"/>
    </location>
</feature>
<keyword evidence="7 9" id="KW-1133">Transmembrane helix</keyword>
<evidence type="ECO:0000256" key="9">
    <source>
        <dbReference type="RuleBase" id="RU910715"/>
    </source>
</evidence>
<organism evidence="10 11">
    <name type="scientific">Papaver nudicaule</name>
    <name type="common">Iceland poppy</name>
    <dbReference type="NCBI Taxonomy" id="74823"/>
    <lineage>
        <taxon>Eukaryota</taxon>
        <taxon>Viridiplantae</taxon>
        <taxon>Streptophyta</taxon>
        <taxon>Embryophyta</taxon>
        <taxon>Tracheophyta</taxon>
        <taxon>Spermatophyta</taxon>
        <taxon>Magnoliopsida</taxon>
        <taxon>Ranunculales</taxon>
        <taxon>Papaveraceae</taxon>
        <taxon>Papaveroideae</taxon>
        <taxon>Papaver</taxon>
    </lineage>
</organism>
<feature type="transmembrane region" description="Helical" evidence="9">
    <location>
        <begin position="154"/>
        <end position="175"/>
    </location>
</feature>
<evidence type="ECO:0000256" key="1">
    <source>
        <dbReference type="ARBA" id="ARBA00004127"/>
    </source>
</evidence>
<dbReference type="Pfam" id="PF03083">
    <property type="entry name" value="MtN3_slv"/>
    <property type="match status" value="2"/>
</dbReference>
<reference evidence="10" key="1">
    <citation type="submission" date="2022-03" db="EMBL/GenBank/DDBJ databases">
        <title>A functionally conserved STORR gene fusion in Papaver species that diverged 16.8 million years ago.</title>
        <authorList>
            <person name="Catania T."/>
        </authorList>
    </citation>
    <scope>NUCLEOTIDE SEQUENCE</scope>
    <source>
        <strain evidence="10">S-191538</strain>
    </source>
</reference>
<evidence type="ECO:0000256" key="4">
    <source>
        <dbReference type="ARBA" id="ARBA00022597"/>
    </source>
</evidence>
<keyword evidence="11" id="KW-1185">Reference proteome</keyword>
<evidence type="ECO:0000256" key="8">
    <source>
        <dbReference type="ARBA" id="ARBA00023136"/>
    </source>
</evidence>
<accession>A0AA42AXS1</accession>
<keyword evidence="3 9" id="KW-0813">Transport</keyword>
<protein>
    <recommendedName>
        <fullName evidence="9">Bidirectional sugar transporter SWEET</fullName>
    </recommendedName>
</protein>
<feature type="transmembrane region" description="Helical" evidence="9">
    <location>
        <begin position="6"/>
        <end position="30"/>
    </location>
</feature>
<dbReference type="PANTHER" id="PTHR10791">
    <property type="entry name" value="RAG1-ACTIVATING PROTEIN 1"/>
    <property type="match status" value="1"/>
</dbReference>
<keyword evidence="8 9" id="KW-0472">Membrane</keyword>
<dbReference type="GO" id="GO:0005886">
    <property type="term" value="C:plasma membrane"/>
    <property type="evidence" value="ECO:0007669"/>
    <property type="project" value="UniProtKB-SubCell"/>
</dbReference>
<evidence type="ECO:0000256" key="7">
    <source>
        <dbReference type="ARBA" id="ARBA00022989"/>
    </source>
</evidence>
<evidence type="ECO:0000313" key="10">
    <source>
        <dbReference type="EMBL" id="MCL7043889.1"/>
    </source>
</evidence>
<dbReference type="GO" id="GO:0051119">
    <property type="term" value="F:sugar transmembrane transporter activity"/>
    <property type="evidence" value="ECO:0007669"/>
    <property type="project" value="InterPro"/>
</dbReference>
<gene>
    <name evidence="10" type="ORF">MKW94_013865</name>
</gene>
<dbReference type="EMBL" id="JAJJMA010251698">
    <property type="protein sequence ID" value="MCL7043889.1"/>
    <property type="molecule type" value="Genomic_DNA"/>
</dbReference>
<dbReference type="InterPro" id="IPR004316">
    <property type="entry name" value="SWEET_rpt"/>
</dbReference>
<evidence type="ECO:0000256" key="5">
    <source>
        <dbReference type="ARBA" id="ARBA00022692"/>
    </source>
</evidence>
<evidence type="ECO:0000256" key="2">
    <source>
        <dbReference type="ARBA" id="ARBA00007809"/>
    </source>
</evidence>
<evidence type="ECO:0000256" key="6">
    <source>
        <dbReference type="ARBA" id="ARBA00022737"/>
    </source>
</evidence>
<dbReference type="PANTHER" id="PTHR10791:SF120">
    <property type="entry name" value="BIDIRECTIONAL SUGAR TRANSPORTER SWEET17"/>
    <property type="match status" value="1"/>
</dbReference>
<keyword evidence="5 9" id="KW-0812">Transmembrane</keyword>
<evidence type="ECO:0000256" key="3">
    <source>
        <dbReference type="ARBA" id="ARBA00022448"/>
    </source>
</evidence>
<name>A0AA42AXS1_PAPNU</name>
<keyword evidence="6" id="KW-0677">Repeat</keyword>
<dbReference type="GO" id="GO:0012505">
    <property type="term" value="C:endomembrane system"/>
    <property type="evidence" value="ECO:0007669"/>
    <property type="project" value="UniProtKB-SubCell"/>
</dbReference>
<proteinExistence type="inferred from homology"/>
<dbReference type="Gene3D" id="1.20.1280.290">
    <property type="match status" value="2"/>
</dbReference>
<comment type="caution">
    <text evidence="10">The sequence shown here is derived from an EMBL/GenBank/DDBJ whole genome shotgun (WGS) entry which is preliminary data.</text>
</comment>
<feature type="transmembrane region" description="Helical" evidence="9">
    <location>
        <begin position="42"/>
        <end position="59"/>
    </location>
</feature>
<dbReference type="Proteomes" id="UP001177140">
    <property type="component" value="Unassembled WGS sequence"/>
</dbReference>
<dbReference type="InterPro" id="IPR047664">
    <property type="entry name" value="SWEET"/>
</dbReference>
<evidence type="ECO:0000313" key="11">
    <source>
        <dbReference type="Proteomes" id="UP001177140"/>
    </source>
</evidence>
<sequence>MDNLSFFAGVLGNLTAVLVFLSPIETFCRIVRNRSTGEFESLPYICTLLNVLLWTYYGVTKPGAYLVASVNAFGIVVESVYIILFLAYARPEVKVISCSSIRYTLWHICFRSNSLHGLPYIQYKTARLVVGLDIIAFAAAVLITHFALDGDVRIDAIGFLGAGWNIVMYASPLAAMRTVVRTNSVEYMPFFLSLFLFLNAGIWSFYAVLVKDPFLGVPNAIGFILGIVQLAIYARYRNSTNSSSSVDSLLSSPVDSLLEEGSPRDPLLLPSPLPPIF</sequence>
<keyword evidence="4 9" id="KW-0762">Sugar transport</keyword>
<feature type="transmembrane region" description="Helical" evidence="9">
    <location>
        <begin position="215"/>
        <end position="234"/>
    </location>
</feature>